<dbReference type="EMBL" id="JAAJBJ010000001">
    <property type="protein sequence ID" value="NGG35530.1"/>
    <property type="molecule type" value="Genomic_DNA"/>
</dbReference>
<feature type="compositionally biased region" description="Polar residues" evidence="1">
    <location>
        <begin position="86"/>
        <end position="101"/>
    </location>
</feature>
<protein>
    <submittedName>
        <fullName evidence="3">Uncharacterized protein</fullName>
    </submittedName>
</protein>
<dbReference type="AlphaFoldDB" id="A0AB36BWA1"/>
<name>A0AB36BWA1_BIFBI</name>
<keyword evidence="2" id="KW-0812">Transmembrane</keyword>
<evidence type="ECO:0000256" key="2">
    <source>
        <dbReference type="SAM" id="Phobius"/>
    </source>
</evidence>
<organism evidence="3 4">
    <name type="scientific">Bifidobacterium bifidum</name>
    <dbReference type="NCBI Taxonomy" id="1681"/>
    <lineage>
        <taxon>Bacteria</taxon>
        <taxon>Bacillati</taxon>
        <taxon>Actinomycetota</taxon>
        <taxon>Actinomycetes</taxon>
        <taxon>Bifidobacteriales</taxon>
        <taxon>Bifidobacteriaceae</taxon>
        <taxon>Bifidobacterium</taxon>
    </lineage>
</organism>
<keyword evidence="2" id="KW-1133">Transmembrane helix</keyword>
<feature type="region of interest" description="Disordered" evidence="1">
    <location>
        <begin position="81"/>
        <end position="230"/>
    </location>
</feature>
<proteinExistence type="predicted"/>
<evidence type="ECO:0000313" key="3">
    <source>
        <dbReference type="EMBL" id="NGG35530.1"/>
    </source>
</evidence>
<accession>A0AB36BWA1</accession>
<keyword evidence="2" id="KW-0472">Membrane</keyword>
<feature type="transmembrane region" description="Helical" evidence="2">
    <location>
        <begin position="261"/>
        <end position="280"/>
    </location>
</feature>
<comment type="caution">
    <text evidence="3">The sequence shown here is derived from an EMBL/GenBank/DDBJ whole genome shotgun (WGS) entry which is preliminary data.</text>
</comment>
<evidence type="ECO:0000313" key="4">
    <source>
        <dbReference type="Proteomes" id="UP000488776"/>
    </source>
</evidence>
<dbReference type="RefSeq" id="WP_163112909.1">
    <property type="nucleotide sequence ID" value="NZ_JAAJBJ010000001.1"/>
</dbReference>
<dbReference type="Proteomes" id="UP000488776">
    <property type="component" value="Unassembled WGS sequence"/>
</dbReference>
<evidence type="ECO:0000256" key="1">
    <source>
        <dbReference type="SAM" id="MobiDB-lite"/>
    </source>
</evidence>
<sequence length="333" mass="34075">MNDDHDMTRHLPNAEAMPADFEQTEALPTLVGGVSEQASAVTQALPVEPTQALPVEPTQALPVEPTQTLPVAETEAMPVEKVAVPQTETKSLPVDSASTEKLSAEPLAAGAVSDESAAPVDDGQTETEPAADAFGSPAAASDQRTGDVPAGATTAGDVPDKGQPLAAAPSTGAGATQQPDAATAFAAGDTEQPGPAPQQIPLYSTQPPREHDGYGPNRPDAGPAYAAPAGPWAQPGAGSNYVQVPRDVPVRPVIRKTGPSAATLTLGVFMLLVGAVAILFGVRFPNGVLAWFDMDPRVMFAIGCAVVGGALILIAIIWSLAKIARNARTPHDE</sequence>
<gene>
    <name evidence="3" type="ORF">G5T23_00415</name>
</gene>
<feature type="compositionally biased region" description="Low complexity" evidence="1">
    <location>
        <begin position="221"/>
        <end position="230"/>
    </location>
</feature>
<reference evidence="3 4" key="1">
    <citation type="submission" date="2020-02" db="EMBL/GenBank/DDBJ databases">
        <title>Antibiotic susceptibility profiles of lactic acid bacteria isolated from the human vagina and genetic basis of atypical resistances.</title>
        <authorList>
            <person name="Sirichoat A."/>
            <person name="Florez A.B."/>
            <person name="Vazquez L."/>
            <person name="Buppasiri P."/>
            <person name="Panya M."/>
            <person name="Lulitanond V."/>
            <person name="Mayo B."/>
        </authorList>
    </citation>
    <scope>NUCLEOTIDE SEQUENCE [LARGE SCALE GENOMIC DNA]</scope>
    <source>
        <strain evidence="3 4">VA07-1AN</strain>
    </source>
</reference>
<feature type="compositionally biased region" description="Low complexity" evidence="1">
    <location>
        <begin position="130"/>
        <end position="142"/>
    </location>
</feature>
<feature type="transmembrane region" description="Helical" evidence="2">
    <location>
        <begin position="300"/>
        <end position="321"/>
    </location>
</feature>